<sequence>MLDSGTSTPHSNPQAASEWSARSIRPIGAYALQGLATWHNQLVTMDAIRGYLLQVNPLSDNTTILNSYHTELFIEATGFAVWEDTIWFAKGKEVYSCEFGQFEPQLFTVLPYEADGIGIWESTVYITSQKLGYILIYERQTKRKITQFPLPGVGITNLTVRDEELWLCDRTEETVYCLDRATGEQKFSMLTPFENPTAIAFLNSTLYVSYAGEEAYIRDNPNADPNLELTYRDRTFIHPLHFRHYPDERYTLSTGYLVEMSYVEELLPLDDVELTDLEWRIALPTETHRQKIRSVEAIGIPFTEDIQDGQRVAVFQFPRLKSQERQIFGWKAVLEVRGIKYQFSFEDVEQSPELPPEFRDRYLVDDDELAMDKPAIQQAAKEAIGTETNVLRKMLKIRNYVYDRLSYGIKPHIDSPDVVLDRGVGSCGEYVGVLLALSRLNGIACRTVGRYKCPPFADRQNVPLEPDYNHVWIEFYLPGYGWLPMESNPDDIVERGPYPTRFFMGLPWYHAEIGKGISFESLRSQGIPIGDLMDLSIGDLALNHIRFTILGELPPP</sequence>
<dbReference type="InterPro" id="IPR002931">
    <property type="entry name" value="Transglutaminase-like"/>
</dbReference>
<gene>
    <name evidence="2" type="ORF">NIES2135_05370</name>
</gene>
<dbReference type="Pfam" id="PF01841">
    <property type="entry name" value="Transglut_core"/>
    <property type="match status" value="1"/>
</dbReference>
<dbReference type="SMART" id="SM00460">
    <property type="entry name" value="TGc"/>
    <property type="match status" value="1"/>
</dbReference>
<dbReference type="Gene3D" id="2.130.10.10">
    <property type="entry name" value="YVTN repeat-like/Quinoprotein amine dehydrogenase"/>
    <property type="match status" value="1"/>
</dbReference>
<accession>A0A1Z4JAE1</accession>
<dbReference type="EMBL" id="AP018203">
    <property type="protein sequence ID" value="BAY53726.1"/>
    <property type="molecule type" value="Genomic_DNA"/>
</dbReference>
<keyword evidence="3" id="KW-1185">Reference proteome</keyword>
<dbReference type="SUPFAM" id="SSF54001">
    <property type="entry name" value="Cysteine proteinases"/>
    <property type="match status" value="1"/>
</dbReference>
<organism evidence="2 3">
    <name type="scientific">Leptolyngbya boryana NIES-2135</name>
    <dbReference type="NCBI Taxonomy" id="1973484"/>
    <lineage>
        <taxon>Bacteria</taxon>
        <taxon>Bacillati</taxon>
        <taxon>Cyanobacteriota</taxon>
        <taxon>Cyanophyceae</taxon>
        <taxon>Leptolyngbyales</taxon>
        <taxon>Leptolyngbyaceae</taxon>
        <taxon>Leptolyngbya group</taxon>
        <taxon>Leptolyngbya</taxon>
    </lineage>
</organism>
<dbReference type="Gene3D" id="3.10.620.30">
    <property type="match status" value="1"/>
</dbReference>
<reference evidence="2 3" key="1">
    <citation type="submission" date="2017-06" db="EMBL/GenBank/DDBJ databases">
        <title>Genome sequencing of cyanobaciteial culture collection at National Institute for Environmental Studies (NIES).</title>
        <authorList>
            <person name="Hirose Y."/>
            <person name="Shimura Y."/>
            <person name="Fujisawa T."/>
            <person name="Nakamura Y."/>
            <person name="Kawachi M."/>
        </authorList>
    </citation>
    <scope>NUCLEOTIDE SEQUENCE [LARGE SCALE GENOMIC DNA]</scope>
    <source>
        <strain evidence="2 3">NIES-2135</strain>
    </source>
</reference>
<evidence type="ECO:0000313" key="2">
    <source>
        <dbReference type="EMBL" id="BAY53726.1"/>
    </source>
</evidence>
<dbReference type="InterPro" id="IPR038765">
    <property type="entry name" value="Papain-like_cys_pep_sf"/>
</dbReference>
<dbReference type="PANTHER" id="PTHR33490:SF6">
    <property type="entry name" value="SLL1049 PROTEIN"/>
    <property type="match status" value="1"/>
</dbReference>
<protein>
    <submittedName>
        <fullName evidence="2">Transglutaminase domain-containing protein</fullName>
    </submittedName>
</protein>
<proteinExistence type="predicted"/>
<evidence type="ECO:0000259" key="1">
    <source>
        <dbReference type="SMART" id="SM00460"/>
    </source>
</evidence>
<evidence type="ECO:0000313" key="3">
    <source>
        <dbReference type="Proteomes" id="UP000217895"/>
    </source>
</evidence>
<name>A0A1Z4JAE1_LEPBY</name>
<dbReference type="PANTHER" id="PTHR33490">
    <property type="entry name" value="BLR5614 PROTEIN-RELATED"/>
    <property type="match status" value="1"/>
</dbReference>
<dbReference type="SUPFAM" id="SSF63825">
    <property type="entry name" value="YWTD domain"/>
    <property type="match status" value="1"/>
</dbReference>
<dbReference type="Proteomes" id="UP000217895">
    <property type="component" value="Chromosome"/>
</dbReference>
<feature type="domain" description="Transglutaminase-like" evidence="1">
    <location>
        <begin position="419"/>
        <end position="489"/>
    </location>
</feature>
<dbReference type="InterPro" id="IPR015943">
    <property type="entry name" value="WD40/YVTN_repeat-like_dom_sf"/>
</dbReference>
<dbReference type="AlphaFoldDB" id="A0A1Z4JAE1"/>